<gene>
    <name evidence="3" type="ORF">ABL_10015</name>
</gene>
<dbReference type="OMA" id="NCLDCWD"/>
<protein>
    <submittedName>
        <fullName evidence="3">N-ethylmaleimide reductase</fullName>
    </submittedName>
</protein>
<comment type="caution">
    <text evidence="3">The sequence shown here is derived from an EMBL/GenBank/DDBJ whole genome shotgun (WGS) entry which is preliminary data.</text>
</comment>
<dbReference type="PANTHER" id="PTHR22893:SF91">
    <property type="entry name" value="NADPH DEHYDROGENASE 2-RELATED"/>
    <property type="match status" value="1"/>
</dbReference>
<dbReference type="EMBL" id="BCMY01000028">
    <property type="protein sequence ID" value="GAQ47354.1"/>
    <property type="molecule type" value="Genomic_DNA"/>
</dbReference>
<evidence type="ECO:0000259" key="2">
    <source>
        <dbReference type="Pfam" id="PF00724"/>
    </source>
</evidence>
<dbReference type="VEuPathDB" id="FungiDB:M747DRAFT_240651"/>
<name>A0A100IU56_ASPNG</name>
<dbReference type="Proteomes" id="UP000068243">
    <property type="component" value="Unassembled WGS sequence"/>
</dbReference>
<dbReference type="InterPro" id="IPR001155">
    <property type="entry name" value="OxRdtase_FMN_N"/>
</dbReference>
<dbReference type="InterPro" id="IPR013785">
    <property type="entry name" value="Aldolase_TIM"/>
</dbReference>
<proteinExistence type="predicted"/>
<dbReference type="GO" id="GO:0010181">
    <property type="term" value="F:FMN binding"/>
    <property type="evidence" value="ECO:0007669"/>
    <property type="project" value="InterPro"/>
</dbReference>
<dbReference type="GO" id="GO:0003959">
    <property type="term" value="F:NADPH dehydrogenase activity"/>
    <property type="evidence" value="ECO:0007669"/>
    <property type="project" value="TreeGrafter"/>
</dbReference>
<dbReference type="AlphaFoldDB" id="A0A100IU56"/>
<organism evidence="3 4">
    <name type="scientific">Aspergillus niger</name>
    <dbReference type="NCBI Taxonomy" id="5061"/>
    <lineage>
        <taxon>Eukaryota</taxon>
        <taxon>Fungi</taxon>
        <taxon>Dikarya</taxon>
        <taxon>Ascomycota</taxon>
        <taxon>Pezizomycotina</taxon>
        <taxon>Eurotiomycetes</taxon>
        <taxon>Eurotiomycetidae</taxon>
        <taxon>Eurotiales</taxon>
        <taxon>Aspergillaceae</taxon>
        <taxon>Aspergillus</taxon>
        <taxon>Aspergillus subgen. Circumdati</taxon>
    </lineage>
</organism>
<dbReference type="Gene3D" id="3.20.20.70">
    <property type="entry name" value="Aldolase class I"/>
    <property type="match status" value="1"/>
</dbReference>
<dbReference type="VEuPathDB" id="FungiDB:An08g09330"/>
<evidence type="ECO:0000313" key="3">
    <source>
        <dbReference type="EMBL" id="GAQ47354.1"/>
    </source>
</evidence>
<dbReference type="OrthoDB" id="276546at2759"/>
<dbReference type="PANTHER" id="PTHR22893">
    <property type="entry name" value="NADH OXIDOREDUCTASE-RELATED"/>
    <property type="match status" value="1"/>
</dbReference>
<dbReference type="InterPro" id="IPR045247">
    <property type="entry name" value="Oye-like"/>
</dbReference>
<accession>A0A100IU56</accession>
<dbReference type="SUPFAM" id="SSF51395">
    <property type="entry name" value="FMN-linked oxidoreductases"/>
    <property type="match status" value="1"/>
</dbReference>
<evidence type="ECO:0000256" key="1">
    <source>
        <dbReference type="ARBA" id="ARBA00022857"/>
    </source>
</evidence>
<dbReference type="CDD" id="cd02933">
    <property type="entry name" value="OYE_like_FMN"/>
    <property type="match status" value="1"/>
</dbReference>
<keyword evidence="1" id="KW-0521">NADP</keyword>
<reference evidence="4" key="1">
    <citation type="journal article" date="2016" name="Genome Announc.">
        <title>Draft genome sequence of Aspergillus niger strain An76.</title>
        <authorList>
            <person name="Gong W."/>
            <person name="Cheng Z."/>
            <person name="Zhang H."/>
            <person name="Liu L."/>
            <person name="Gao P."/>
            <person name="Wang L."/>
        </authorList>
    </citation>
    <scope>NUCLEOTIDE SEQUENCE [LARGE SCALE GENOMIC DNA]</scope>
    <source>
        <strain evidence="4">An76</strain>
    </source>
</reference>
<dbReference type="VEuPathDB" id="FungiDB:ASPNIDRAFT2_1140723"/>
<dbReference type="FunFam" id="3.20.20.70:FF:000138">
    <property type="entry name" value="NADPH dehydrogenase 1"/>
    <property type="match status" value="1"/>
</dbReference>
<evidence type="ECO:0000313" key="4">
    <source>
        <dbReference type="Proteomes" id="UP000068243"/>
    </source>
</evidence>
<dbReference type="Pfam" id="PF00724">
    <property type="entry name" value="Oxidored_FMN"/>
    <property type="match status" value="1"/>
</dbReference>
<dbReference type="VEuPathDB" id="FungiDB:ATCC64974_99260"/>
<sequence>MSSKLFQPLKVGKINLDHRVVMAPLTRFRADLQHVQLPMAETYYEQRASVPGTMIIAEATMISPSAGGLPHAPGIWSEEQVEGWKKITEAVHKKGSFIFCQLIAVGRAADPAQLQADGGHVLHAPSPIPIEPGMPVPKELEEYEVQQIISDFATAAKNAIRAGFDGVEIHGANGYLVDQFLQDVSNKRNDQWGGSIPNRARFGLEVAKAVAEAIGAERVGFRVSPWNTWQSMKMVDPVPQFAYFVERLQQLELAYLHAIESRVINNIDCEKEGSIKFLLNTWGKSAPVIVAGGYKPENVETALEDEYKDHQVAIAFGRHFIANPDLPFRIRHSIPLNPYHRESFYTPMQEDGYTDYPFSAEFMESKIQC</sequence>
<feature type="domain" description="NADH:flavin oxidoreductase/NADH oxidase N-terminal" evidence="2">
    <location>
        <begin position="4"/>
        <end position="337"/>
    </location>
</feature>